<dbReference type="EMBL" id="PJNW01000016">
    <property type="protein sequence ID" value="PKR87653.1"/>
    <property type="molecule type" value="Genomic_DNA"/>
</dbReference>
<organism evidence="2 3">
    <name type="scientific">Pleomorphomonas diazotrophica</name>
    <dbReference type="NCBI Taxonomy" id="1166257"/>
    <lineage>
        <taxon>Bacteria</taxon>
        <taxon>Pseudomonadati</taxon>
        <taxon>Pseudomonadota</taxon>
        <taxon>Alphaproteobacteria</taxon>
        <taxon>Hyphomicrobiales</taxon>
        <taxon>Pleomorphomonadaceae</taxon>
        <taxon>Pleomorphomonas</taxon>
    </lineage>
</organism>
<sequence length="191" mass="19948">MMSVGFSGKFLSALALAMALSACSSGGGFSPRSLVSGGPDPKAEQESLEKFATVAVCPDVQVRDGTQMMAVFEKGKDGDYGAIRFQGTIRKYARECRTDASGTTTIKVGVAGRLLAGPKGATGATTLPVRVVLVRDGDEVLYSKLYPVNVTIAPGTAAADWDLVAPDLVVTGDKSQGNFVIYVGFDESKKK</sequence>
<keyword evidence="3" id="KW-1185">Reference proteome</keyword>
<protein>
    <recommendedName>
        <fullName evidence="4">Lipoprotein</fullName>
    </recommendedName>
</protein>
<dbReference type="RefSeq" id="WP_101290780.1">
    <property type="nucleotide sequence ID" value="NZ_FOUQ01000006.1"/>
</dbReference>
<name>A0A1I4TSL1_9HYPH</name>
<dbReference type="OrthoDB" id="7678486at2"/>
<evidence type="ECO:0000313" key="2">
    <source>
        <dbReference type="EMBL" id="PKR87653.1"/>
    </source>
</evidence>
<feature type="chain" id="PRO_5015065736" description="Lipoprotein" evidence="1">
    <location>
        <begin position="18"/>
        <end position="191"/>
    </location>
</feature>
<accession>A0A1I4TSL1</accession>
<comment type="caution">
    <text evidence="2">The sequence shown here is derived from an EMBL/GenBank/DDBJ whole genome shotgun (WGS) entry which is preliminary data.</text>
</comment>
<reference evidence="2 3" key="1">
    <citation type="submission" date="2017-12" db="EMBL/GenBank/DDBJ databases">
        <title>Anaerobic carbon monoxide metabolism by Pleomorphomonas carboxyditropha sp. nov., a new mesophilic hydrogenogenic carboxidotroph.</title>
        <authorList>
            <person name="Esquivel-Elizondo S."/>
            <person name="Krajmalnik-Brown R."/>
        </authorList>
    </citation>
    <scope>NUCLEOTIDE SEQUENCE [LARGE SCALE GENOMIC DNA]</scope>
    <source>
        <strain evidence="2 3">R5-392</strain>
    </source>
</reference>
<dbReference type="AlphaFoldDB" id="A0A1I4TSL1"/>
<evidence type="ECO:0008006" key="4">
    <source>
        <dbReference type="Google" id="ProtNLM"/>
    </source>
</evidence>
<dbReference type="Proteomes" id="UP000233491">
    <property type="component" value="Unassembled WGS sequence"/>
</dbReference>
<evidence type="ECO:0000256" key="1">
    <source>
        <dbReference type="SAM" id="SignalP"/>
    </source>
</evidence>
<keyword evidence="1" id="KW-0732">Signal</keyword>
<proteinExistence type="predicted"/>
<gene>
    <name evidence="2" type="ORF">CXZ10_18160</name>
</gene>
<feature type="signal peptide" evidence="1">
    <location>
        <begin position="1"/>
        <end position="17"/>
    </location>
</feature>
<evidence type="ECO:0000313" key="3">
    <source>
        <dbReference type="Proteomes" id="UP000233491"/>
    </source>
</evidence>